<dbReference type="InterPro" id="IPR023949">
    <property type="entry name" value="Helicase_RapA"/>
</dbReference>
<sequence>MSEFAIGQRWLSETEIELGLGVVTGINGRQVSIMFPANGEIRAYASHNAPLTRFRLDQEDTGTHSDGWTFSVQDHDDVDGLIVYAGTRDGEAVQVPETQLHYQVQLSSPLNRLLAGQLDRVNHYNLRQQAGNAMRHWLDHPARGLLGARIDVLPHQMYVAHSVGQRVKPRVLLADEVGLGKTIEAGLILQTQLLNALAQRVLIRVPDPLLHQWMIELRRRFNLAFSIIDESFCEAAAESGQNPFEQVQLALCPASLLDDEDVQMQALACDWDMVVVDEAHQLSAEQRDLIGDLAEGCGLLLLTATPDQGGADTHFAQLNLLDPERFHDLAAFRAEQQQYQQVATEAAGLAADSDALNTLLDEHGTGRVLLRNTRANVSGFPTRQYHPHELEHDALSGESELDVKVAWLHAFARQHGGDKMLVMMQTQTQVEEVAASLRVKFGRHCALFHEGMTLIERDRAAAFFADQEDGAQLLLSSEIGGEGRNFQFARHVIMLDLPEHPDKLEQRIGRLDRIGQLDTFDIHVPMVAGSLDARLATWYHQGMQAFTQANATGHALLLSLGRKLKKGLQGSEDEFAALVEQTAAQVATIREHMGAGRDRLLELNSCRLSVAKPLCDAVLASDQSTELATFMFSFWDQFGVDVEDKDDQRLIIKPGQNFAANGLPGMDEEGSLVTFDRRTALHYDDVQFLTWEHPQVLTALELVMTEQHGSTTVAILKNKALPAGHWFVEMNVRASLPSAPTLGLEKLYPTPTLRILSDAQGRNLSAKISADTLNKQLHFVNKKTGAQMVKALRQPLQQVVKSQMDEAQTLLLASCQQAATKRLTQIDQDIQRLQSLKMRNPSIRQDEIDSLQALRQQWHDAYAAPQVSLDSLRLIINAGADS</sequence>
<evidence type="ECO:0000313" key="14">
    <source>
        <dbReference type="Proteomes" id="UP000249203"/>
    </source>
</evidence>
<evidence type="ECO:0000256" key="9">
    <source>
        <dbReference type="HAMAP-Rule" id="MF_01821"/>
    </source>
</evidence>
<comment type="function">
    <text evidence="9">Transcription regulator that activates transcription by stimulating RNA polymerase (RNAP) recycling in case of stress conditions such as supercoiled DNA or high salt concentrations. Probably acts by releasing the RNAP, when it is trapped or immobilized on tightly supercoiled DNA. Does not activate transcription on linear DNA. Probably not involved in DNA repair.</text>
</comment>
<dbReference type="Gene3D" id="3.40.50.10810">
    <property type="entry name" value="Tandem AAA-ATPase domain"/>
    <property type="match status" value="1"/>
</dbReference>
<evidence type="ECO:0000256" key="1">
    <source>
        <dbReference type="ARBA" id="ARBA00022741"/>
    </source>
</evidence>
<dbReference type="Proteomes" id="UP000287865">
    <property type="component" value="Unassembled WGS sequence"/>
</dbReference>
<dbReference type="PANTHER" id="PTHR45766">
    <property type="entry name" value="DNA ANNEALING HELICASE AND ENDONUCLEASE ZRANB3 FAMILY MEMBER"/>
    <property type="match status" value="1"/>
</dbReference>
<keyword evidence="5 9" id="KW-0805">Transcription regulation</keyword>
<dbReference type="InterPro" id="IPR038718">
    <property type="entry name" value="SNF2-like_sf"/>
</dbReference>
<dbReference type="SMART" id="SM00487">
    <property type="entry name" value="DEXDc"/>
    <property type="match status" value="1"/>
</dbReference>
<dbReference type="EC" id="3.6.4.-" evidence="9"/>
<evidence type="ECO:0000256" key="3">
    <source>
        <dbReference type="ARBA" id="ARBA00022806"/>
    </source>
</evidence>
<dbReference type="GO" id="GO:0016817">
    <property type="term" value="F:hydrolase activity, acting on acid anhydrides"/>
    <property type="evidence" value="ECO:0007669"/>
    <property type="project" value="InterPro"/>
</dbReference>
<dbReference type="SUPFAM" id="SSF52540">
    <property type="entry name" value="P-loop containing nucleoside triphosphate hydrolases"/>
    <property type="match status" value="2"/>
</dbReference>
<dbReference type="Pfam" id="PF12137">
    <property type="entry name" value="RapA_C"/>
    <property type="match status" value="1"/>
</dbReference>
<dbReference type="PROSITE" id="PS51194">
    <property type="entry name" value="HELICASE_CTER"/>
    <property type="match status" value="1"/>
</dbReference>
<name>A0A327WS14_9GAMM</name>
<dbReference type="InterPro" id="IPR027417">
    <property type="entry name" value="P-loop_NTPase"/>
</dbReference>
<dbReference type="InterPro" id="IPR001650">
    <property type="entry name" value="Helicase_C-like"/>
</dbReference>
<dbReference type="CDD" id="cd18011">
    <property type="entry name" value="DEXDc_RapA"/>
    <property type="match status" value="1"/>
</dbReference>
<dbReference type="Pfam" id="PF00271">
    <property type="entry name" value="Helicase_C"/>
    <property type="match status" value="1"/>
</dbReference>
<dbReference type="InterPro" id="IPR049730">
    <property type="entry name" value="SNF2/RAD54-like_C"/>
</dbReference>
<keyword evidence="4 9" id="KW-0067">ATP-binding</keyword>
<dbReference type="RefSeq" id="WP_111570062.1">
    <property type="nucleotide sequence ID" value="NZ_PIPK01000011.1"/>
</dbReference>
<comment type="similarity">
    <text evidence="9">Belongs to the SNF2/RAD54 helicase family. RapA subfamily.</text>
</comment>
<accession>A0A327WS14</accession>
<keyword evidence="6 9" id="KW-0238">DNA-binding</keyword>
<reference evidence="12 14" key="2">
    <citation type="submission" date="2018-06" db="EMBL/GenBank/DDBJ databases">
        <title>Genomic Encyclopedia of Type Strains, Phase III (KMG-III): the genomes of soil and plant-associated and newly described type strains.</title>
        <authorList>
            <person name="Whitman W."/>
        </authorList>
    </citation>
    <scope>NUCLEOTIDE SEQUENCE [LARGE SCALE GENOMIC DNA]</scope>
    <source>
        <strain evidence="12 14">CGMCC 1.15366</strain>
    </source>
</reference>
<evidence type="ECO:0000256" key="7">
    <source>
        <dbReference type="ARBA" id="ARBA00023159"/>
    </source>
</evidence>
<dbReference type="AlphaFoldDB" id="A0A327WS14"/>
<keyword evidence="1 9" id="KW-0547">Nucleotide-binding</keyword>
<evidence type="ECO:0000259" key="10">
    <source>
        <dbReference type="PROSITE" id="PS51192"/>
    </source>
</evidence>
<feature type="domain" description="Helicase ATP-binding" evidence="10">
    <location>
        <begin position="162"/>
        <end position="324"/>
    </location>
</feature>
<comment type="subunit">
    <text evidence="9">Interacts with the RNAP. Has a higher affinity for the core RNAP than for the holoenzyme. Its ATPase activity is stimulated by binding to RNAP.</text>
</comment>
<evidence type="ECO:0000256" key="4">
    <source>
        <dbReference type="ARBA" id="ARBA00022840"/>
    </source>
</evidence>
<dbReference type="Gene3D" id="3.40.50.300">
    <property type="entry name" value="P-loop containing nucleotide triphosphate hydrolases"/>
    <property type="match status" value="1"/>
</dbReference>
<protein>
    <recommendedName>
        <fullName evidence="9">RNA polymerase-associated protein RapA</fullName>
        <ecNumber evidence="9">3.6.4.-</ecNumber>
    </recommendedName>
    <alternativeName>
        <fullName evidence="9">ATP-dependent helicase HepA</fullName>
    </alternativeName>
</protein>
<dbReference type="InterPro" id="IPR022737">
    <property type="entry name" value="RapA_C"/>
</dbReference>
<gene>
    <name evidence="9" type="primary">rapA</name>
    <name evidence="12" type="ORF">B0I24_11229</name>
    <name evidence="13" type="ORF">CWE07_11240</name>
</gene>
<dbReference type="GO" id="GO:0004386">
    <property type="term" value="F:helicase activity"/>
    <property type="evidence" value="ECO:0007669"/>
    <property type="project" value="UniProtKB-UniRule"/>
</dbReference>
<evidence type="ECO:0000256" key="5">
    <source>
        <dbReference type="ARBA" id="ARBA00023015"/>
    </source>
</evidence>
<evidence type="ECO:0000313" key="15">
    <source>
        <dbReference type="Proteomes" id="UP000287865"/>
    </source>
</evidence>
<evidence type="ECO:0000259" key="11">
    <source>
        <dbReference type="PROSITE" id="PS51194"/>
    </source>
</evidence>
<keyword evidence="2 9" id="KW-0378">Hydrolase</keyword>
<dbReference type="Gene3D" id="2.30.30.930">
    <property type="match status" value="1"/>
</dbReference>
<dbReference type="Gene3D" id="6.10.140.1500">
    <property type="match status" value="1"/>
</dbReference>
<dbReference type="OrthoDB" id="9814088at2"/>
<reference evidence="13 15" key="1">
    <citation type="journal article" date="2018" name="Front. Microbiol.">
        <title>Genome-Based Analysis Reveals the Taxonomy and Diversity of the Family Idiomarinaceae.</title>
        <authorList>
            <person name="Liu Y."/>
            <person name="Lai Q."/>
            <person name="Shao Z."/>
        </authorList>
    </citation>
    <scope>NUCLEOTIDE SEQUENCE [LARGE SCALE GENOMIC DNA]</scope>
    <source>
        <strain evidence="13 15">CF12-14</strain>
    </source>
</reference>
<dbReference type="PROSITE" id="PS51192">
    <property type="entry name" value="HELICASE_ATP_BIND_1"/>
    <property type="match status" value="1"/>
</dbReference>
<dbReference type="InterPro" id="IPR000330">
    <property type="entry name" value="SNF2_N"/>
</dbReference>
<feature type="domain" description="Helicase C-terminal" evidence="11">
    <location>
        <begin position="404"/>
        <end position="558"/>
    </location>
</feature>
<evidence type="ECO:0000256" key="8">
    <source>
        <dbReference type="ARBA" id="ARBA00023163"/>
    </source>
</evidence>
<dbReference type="Pfam" id="PF18337">
    <property type="entry name" value="Tudor_RapA"/>
    <property type="match status" value="1"/>
</dbReference>
<dbReference type="InterPro" id="IPR057342">
    <property type="entry name" value="DEXDc_RapA"/>
</dbReference>
<dbReference type="EMBL" id="PIPK01000011">
    <property type="protein sequence ID" value="RUO22153.1"/>
    <property type="molecule type" value="Genomic_DNA"/>
</dbReference>
<dbReference type="CDD" id="cd18793">
    <property type="entry name" value="SF2_C_SNF"/>
    <property type="match status" value="1"/>
</dbReference>
<comment type="caution">
    <text evidence="12">The sequence shown here is derived from an EMBL/GenBank/DDBJ whole genome shotgun (WGS) entry which is preliminary data.</text>
</comment>
<dbReference type="Pfam" id="PF00176">
    <property type="entry name" value="SNF2-rel_dom"/>
    <property type="match status" value="1"/>
</dbReference>
<dbReference type="EMBL" id="QLMD01000012">
    <property type="protein sequence ID" value="RAJ94943.1"/>
    <property type="molecule type" value="Genomic_DNA"/>
</dbReference>
<evidence type="ECO:0000313" key="12">
    <source>
        <dbReference type="EMBL" id="RAJ94943.1"/>
    </source>
</evidence>
<dbReference type="SMART" id="SM00490">
    <property type="entry name" value="HELICc"/>
    <property type="match status" value="1"/>
</dbReference>
<dbReference type="GO" id="GO:0005524">
    <property type="term" value="F:ATP binding"/>
    <property type="evidence" value="ECO:0007669"/>
    <property type="project" value="UniProtKB-UniRule"/>
</dbReference>
<dbReference type="Pfam" id="PF18339">
    <property type="entry name" value="Tudor_1_RapA"/>
    <property type="match status" value="1"/>
</dbReference>
<dbReference type="Gene3D" id="3.30.360.80">
    <property type="match status" value="1"/>
</dbReference>
<dbReference type="InterPro" id="IPR040766">
    <property type="entry name" value="Tudor_2_RapA"/>
</dbReference>
<dbReference type="InterPro" id="IPR014001">
    <property type="entry name" value="Helicase_ATP-bd"/>
</dbReference>
<dbReference type="GO" id="GO:0006355">
    <property type="term" value="P:regulation of DNA-templated transcription"/>
    <property type="evidence" value="ECO:0007669"/>
    <property type="project" value="UniProtKB-UniRule"/>
</dbReference>
<keyword evidence="15" id="KW-1185">Reference proteome</keyword>
<keyword evidence="8 9" id="KW-0804">Transcription</keyword>
<evidence type="ECO:0000313" key="13">
    <source>
        <dbReference type="EMBL" id="RUO22153.1"/>
    </source>
</evidence>
<feature type="binding site" evidence="9">
    <location>
        <begin position="175"/>
        <end position="182"/>
    </location>
    <ligand>
        <name>ATP</name>
        <dbReference type="ChEBI" id="CHEBI:30616"/>
    </ligand>
</feature>
<evidence type="ECO:0000256" key="6">
    <source>
        <dbReference type="ARBA" id="ARBA00023125"/>
    </source>
</evidence>
<keyword evidence="7 9" id="KW-0010">Activator</keyword>
<organism evidence="12 14">
    <name type="scientific">Aliidiomarina maris</name>
    <dbReference type="NCBI Taxonomy" id="531312"/>
    <lineage>
        <taxon>Bacteria</taxon>
        <taxon>Pseudomonadati</taxon>
        <taxon>Pseudomonadota</taxon>
        <taxon>Gammaproteobacteria</taxon>
        <taxon>Alteromonadales</taxon>
        <taxon>Idiomarinaceae</taxon>
        <taxon>Aliidiomarina</taxon>
    </lineage>
</organism>
<feature type="short sequence motif" description="DEAH box" evidence="9">
    <location>
        <begin position="277"/>
        <end position="280"/>
    </location>
</feature>
<keyword evidence="3 9" id="KW-0347">Helicase</keyword>
<dbReference type="Gene3D" id="2.30.30.140">
    <property type="match status" value="1"/>
</dbReference>
<dbReference type="GO" id="GO:0003677">
    <property type="term" value="F:DNA binding"/>
    <property type="evidence" value="ECO:0007669"/>
    <property type="project" value="UniProtKB-KW"/>
</dbReference>
<dbReference type="HAMAP" id="MF_01821">
    <property type="entry name" value="Helicase_RapA"/>
    <property type="match status" value="1"/>
</dbReference>
<evidence type="ECO:0000256" key="2">
    <source>
        <dbReference type="ARBA" id="ARBA00022801"/>
    </source>
</evidence>
<proteinExistence type="inferred from homology"/>
<dbReference type="Proteomes" id="UP000249203">
    <property type="component" value="Unassembled WGS sequence"/>
</dbReference>
<dbReference type="PANTHER" id="PTHR45766:SF6">
    <property type="entry name" value="SWI_SNF-RELATED MATRIX-ASSOCIATED ACTIN-DEPENDENT REGULATOR OF CHROMATIN SUBFAMILY A-LIKE PROTEIN 1"/>
    <property type="match status" value="1"/>
</dbReference>
<dbReference type="InterPro" id="IPR040765">
    <property type="entry name" value="Tudor_1_RapA"/>
</dbReference>